<dbReference type="InterPro" id="IPR036737">
    <property type="entry name" value="OmpA-like_sf"/>
</dbReference>
<protein>
    <recommendedName>
        <fullName evidence="10">OmpA-like domain-containing protein</fullName>
    </recommendedName>
</protein>
<dbReference type="EMBL" id="BMXY01000001">
    <property type="protein sequence ID" value="GGZ62634.1"/>
    <property type="molecule type" value="Genomic_DNA"/>
</dbReference>
<accession>A0ABQ3C0K9</accession>
<dbReference type="InterPro" id="IPR050330">
    <property type="entry name" value="Bact_OuterMem_StrucFunc"/>
</dbReference>
<dbReference type="PROSITE" id="PS51123">
    <property type="entry name" value="OMPA_2"/>
    <property type="match status" value="1"/>
</dbReference>
<comment type="similarity">
    <text evidence="2">Belongs to the MotB family.</text>
</comment>
<evidence type="ECO:0000259" key="10">
    <source>
        <dbReference type="PROSITE" id="PS51123"/>
    </source>
</evidence>
<evidence type="ECO:0000313" key="11">
    <source>
        <dbReference type="EMBL" id="GGZ62634.1"/>
    </source>
</evidence>
<keyword evidence="12" id="KW-1185">Reference proteome</keyword>
<evidence type="ECO:0000256" key="7">
    <source>
        <dbReference type="PROSITE-ProRule" id="PRU00473"/>
    </source>
</evidence>
<dbReference type="Pfam" id="PF13677">
    <property type="entry name" value="MotB_plug"/>
    <property type="match status" value="1"/>
</dbReference>
<organism evidence="11 12">
    <name type="scientific">Cognatilysobacter xinjiangensis</name>
    <dbReference type="NCBI Taxonomy" id="546892"/>
    <lineage>
        <taxon>Bacteria</taxon>
        <taxon>Pseudomonadati</taxon>
        <taxon>Pseudomonadota</taxon>
        <taxon>Gammaproteobacteria</taxon>
        <taxon>Lysobacterales</taxon>
        <taxon>Lysobacteraceae</taxon>
        <taxon>Cognatilysobacter</taxon>
    </lineage>
</organism>
<sequence length="375" mass="39966">MAAQPQAPIIIIKRRKKGGGGHHGGSWKVAYADFVTAMMAFFMVMWLVAQMPQEQLGGIADYFKNPSAVQGRTSTMVQGKMGPGGAGDSPIKMFQQVRNPPGAGDARIPGVGSGKTADEEARKALERADKRKLEVLRQMLEKAIGQSQALKPFKDQLLIDITPEGLRIQIIDAQNRPMFDLGSPTLKPYTKQILIELAKYVDEVPNRVAIAGHTDTAAYAARVGYSNWELSADRANAARRALLQGGMHEDKLARVVGLAQSVPLNRNDPADPKNRRISLVVLSQEAERIAAESDAPRAAHDGRPDDPPPLPKSLDNTPRAGAPAPAAAAPATVAVAPPAANAGSTADATRAALEAANARMPRRAPEHAPPPVVTR</sequence>
<dbReference type="InterPro" id="IPR025713">
    <property type="entry name" value="MotB-like_N_dom"/>
</dbReference>
<dbReference type="PANTHER" id="PTHR30329">
    <property type="entry name" value="STATOR ELEMENT OF FLAGELLAR MOTOR COMPLEX"/>
    <property type="match status" value="1"/>
</dbReference>
<evidence type="ECO:0000256" key="4">
    <source>
        <dbReference type="ARBA" id="ARBA00022692"/>
    </source>
</evidence>
<keyword evidence="4 9" id="KW-0812">Transmembrane</keyword>
<evidence type="ECO:0000256" key="2">
    <source>
        <dbReference type="ARBA" id="ARBA00008914"/>
    </source>
</evidence>
<feature type="region of interest" description="Disordered" evidence="8">
    <location>
        <begin position="288"/>
        <end position="375"/>
    </location>
</feature>
<keyword evidence="3" id="KW-1003">Cell membrane</keyword>
<dbReference type="Gene3D" id="3.30.1330.60">
    <property type="entry name" value="OmpA-like domain"/>
    <property type="match status" value="1"/>
</dbReference>
<keyword evidence="5 9" id="KW-1133">Transmembrane helix</keyword>
<evidence type="ECO:0000256" key="5">
    <source>
        <dbReference type="ARBA" id="ARBA00022989"/>
    </source>
</evidence>
<evidence type="ECO:0000256" key="8">
    <source>
        <dbReference type="SAM" id="MobiDB-lite"/>
    </source>
</evidence>
<evidence type="ECO:0000256" key="1">
    <source>
        <dbReference type="ARBA" id="ARBA00004162"/>
    </source>
</evidence>
<dbReference type="InterPro" id="IPR006665">
    <property type="entry name" value="OmpA-like"/>
</dbReference>
<feature type="region of interest" description="Disordered" evidence="8">
    <location>
        <begin position="102"/>
        <end position="122"/>
    </location>
</feature>
<proteinExistence type="inferred from homology"/>
<gene>
    <name evidence="11" type="ORF">GCM10008101_16050</name>
</gene>
<dbReference type="Pfam" id="PF00691">
    <property type="entry name" value="OmpA"/>
    <property type="match status" value="1"/>
</dbReference>
<feature type="domain" description="OmpA-like" evidence="10">
    <location>
        <begin position="166"/>
        <end position="285"/>
    </location>
</feature>
<dbReference type="RefSeq" id="WP_189448517.1">
    <property type="nucleotide sequence ID" value="NZ_BMXY01000001.1"/>
</dbReference>
<evidence type="ECO:0000256" key="6">
    <source>
        <dbReference type="ARBA" id="ARBA00023136"/>
    </source>
</evidence>
<dbReference type="NCBIfam" id="NF006548">
    <property type="entry name" value="PRK09041.1"/>
    <property type="match status" value="1"/>
</dbReference>
<dbReference type="Proteomes" id="UP000643403">
    <property type="component" value="Unassembled WGS sequence"/>
</dbReference>
<reference evidence="12" key="1">
    <citation type="journal article" date="2019" name="Int. J. Syst. Evol. Microbiol.">
        <title>The Global Catalogue of Microorganisms (GCM) 10K type strain sequencing project: providing services to taxonomists for standard genome sequencing and annotation.</title>
        <authorList>
            <consortium name="The Broad Institute Genomics Platform"/>
            <consortium name="The Broad Institute Genome Sequencing Center for Infectious Disease"/>
            <person name="Wu L."/>
            <person name="Ma J."/>
        </authorList>
    </citation>
    <scope>NUCLEOTIDE SEQUENCE [LARGE SCALE GENOMIC DNA]</scope>
    <source>
        <strain evidence="12">KCTC 22558</strain>
    </source>
</reference>
<feature type="compositionally biased region" description="Low complexity" evidence="8">
    <location>
        <begin position="316"/>
        <end position="358"/>
    </location>
</feature>
<evidence type="ECO:0000256" key="9">
    <source>
        <dbReference type="SAM" id="Phobius"/>
    </source>
</evidence>
<evidence type="ECO:0000313" key="12">
    <source>
        <dbReference type="Proteomes" id="UP000643403"/>
    </source>
</evidence>
<comment type="subcellular location">
    <subcellularLocation>
        <location evidence="1">Cell membrane</location>
        <topology evidence="1">Single-pass membrane protein</topology>
    </subcellularLocation>
</comment>
<feature type="transmembrane region" description="Helical" evidence="9">
    <location>
        <begin position="29"/>
        <end position="49"/>
    </location>
</feature>
<feature type="compositionally biased region" description="Basic and acidic residues" evidence="8">
    <location>
        <begin position="288"/>
        <end position="306"/>
    </location>
</feature>
<dbReference type="PANTHER" id="PTHR30329:SF21">
    <property type="entry name" value="LIPOPROTEIN YIAD-RELATED"/>
    <property type="match status" value="1"/>
</dbReference>
<keyword evidence="6 7" id="KW-0472">Membrane</keyword>
<comment type="caution">
    <text evidence="11">The sequence shown here is derived from an EMBL/GenBank/DDBJ whole genome shotgun (WGS) entry which is preliminary data.</text>
</comment>
<name>A0ABQ3C0K9_9GAMM</name>
<dbReference type="SUPFAM" id="SSF103088">
    <property type="entry name" value="OmpA-like"/>
    <property type="match status" value="1"/>
</dbReference>
<evidence type="ECO:0000256" key="3">
    <source>
        <dbReference type="ARBA" id="ARBA00022475"/>
    </source>
</evidence>